<gene>
    <name evidence="1" type="ORF">Cfor_10761</name>
</gene>
<evidence type="ECO:0000313" key="2">
    <source>
        <dbReference type="Proteomes" id="UP000502823"/>
    </source>
</evidence>
<keyword evidence="2" id="KW-1185">Reference proteome</keyword>
<sequence length="60" mass="6995">MAKDQGNTAETRCLEHTSDVEVSGTPFSVHESFYCSRFPQRSRRWLFAHLWGCTSVRTRM</sequence>
<dbReference type="InParanoid" id="A0A6L2PF69"/>
<protein>
    <submittedName>
        <fullName evidence="1">Uncharacterized protein</fullName>
    </submittedName>
</protein>
<dbReference type="AlphaFoldDB" id="A0A6L2PF69"/>
<organism evidence="1 2">
    <name type="scientific">Coptotermes formosanus</name>
    <name type="common">Formosan subterranean termite</name>
    <dbReference type="NCBI Taxonomy" id="36987"/>
    <lineage>
        <taxon>Eukaryota</taxon>
        <taxon>Metazoa</taxon>
        <taxon>Ecdysozoa</taxon>
        <taxon>Arthropoda</taxon>
        <taxon>Hexapoda</taxon>
        <taxon>Insecta</taxon>
        <taxon>Pterygota</taxon>
        <taxon>Neoptera</taxon>
        <taxon>Polyneoptera</taxon>
        <taxon>Dictyoptera</taxon>
        <taxon>Blattodea</taxon>
        <taxon>Blattoidea</taxon>
        <taxon>Termitoidae</taxon>
        <taxon>Rhinotermitidae</taxon>
        <taxon>Coptotermes</taxon>
    </lineage>
</organism>
<dbReference type="Proteomes" id="UP000502823">
    <property type="component" value="Unassembled WGS sequence"/>
</dbReference>
<dbReference type="EMBL" id="BLKM01000080">
    <property type="protein sequence ID" value="GFG28767.1"/>
    <property type="molecule type" value="Genomic_DNA"/>
</dbReference>
<name>A0A6L2PF69_COPFO</name>
<comment type="caution">
    <text evidence="1">The sequence shown here is derived from an EMBL/GenBank/DDBJ whole genome shotgun (WGS) entry which is preliminary data.</text>
</comment>
<proteinExistence type="predicted"/>
<evidence type="ECO:0000313" key="1">
    <source>
        <dbReference type="EMBL" id="GFG28767.1"/>
    </source>
</evidence>
<accession>A0A6L2PF69</accession>
<reference evidence="2" key="1">
    <citation type="submission" date="2020-01" db="EMBL/GenBank/DDBJ databases">
        <title>Draft genome sequence of the Termite Coptotermes fromosanus.</title>
        <authorList>
            <person name="Itakura S."/>
            <person name="Yosikawa Y."/>
            <person name="Umezawa K."/>
        </authorList>
    </citation>
    <scope>NUCLEOTIDE SEQUENCE [LARGE SCALE GENOMIC DNA]</scope>
</reference>